<keyword evidence="7" id="KW-1185">Reference proteome</keyword>
<keyword evidence="2 5" id="KW-0812">Transmembrane</keyword>
<reference evidence="6 7" key="1">
    <citation type="submission" date="2019-04" db="EMBL/GenBank/DDBJ databases">
        <title>Natronospirillum operosus gen. nov., sp. nov., a haloalkaliphilic satellite isolated from decaying biomass of laboratory culture of cyanobacterium Geitlerinema sp. and proposal of Natronospirillaceae fam. nov. and Saccharospirillaceae fam. nov.</title>
        <authorList>
            <person name="Kevbrin V."/>
            <person name="Boltyanskaya Y."/>
            <person name="Koziaeva V."/>
            <person name="Grouzdev D.S."/>
            <person name="Park M."/>
            <person name="Cho J."/>
        </authorList>
    </citation>
    <scope>NUCLEOTIDE SEQUENCE [LARGE SCALE GENOMIC DNA]</scope>
    <source>
        <strain evidence="6 7">G-116</strain>
    </source>
</reference>
<comment type="subcellular location">
    <subcellularLocation>
        <location evidence="1">Membrane</location>
        <topology evidence="1">Multi-pass membrane protein</topology>
    </subcellularLocation>
</comment>
<name>A0A4Z0W409_9GAMM</name>
<dbReference type="RefSeq" id="WP_135485046.1">
    <property type="nucleotide sequence ID" value="NZ_SRMF01000018.1"/>
</dbReference>
<sequence length="160" mass="18241">MNTDTNLQKWLILFFRISMGWVFLSAGLRQVPDSDWTAAGFMSRSDNFSAFFDLMSSPPFINLINVVVPWAHLLIGLAMILGIGMRVSAVGGGLLMFLYYIPRFEFPDVIVEYHLVYTAIIIYLAAVRAGQIYGIESWVLEKSPLNGLFQRNQWLREIVK</sequence>
<evidence type="ECO:0000256" key="1">
    <source>
        <dbReference type="ARBA" id="ARBA00004141"/>
    </source>
</evidence>
<evidence type="ECO:0000256" key="2">
    <source>
        <dbReference type="ARBA" id="ARBA00022692"/>
    </source>
</evidence>
<evidence type="ECO:0000256" key="5">
    <source>
        <dbReference type="SAM" id="Phobius"/>
    </source>
</evidence>
<keyword evidence="4 5" id="KW-0472">Membrane</keyword>
<feature type="transmembrane region" description="Helical" evidence="5">
    <location>
        <begin position="75"/>
        <end position="101"/>
    </location>
</feature>
<accession>A0A4Z0W409</accession>
<dbReference type="OrthoDB" id="1429638at2"/>
<dbReference type="InterPro" id="IPR032808">
    <property type="entry name" value="DoxX"/>
</dbReference>
<gene>
    <name evidence="6" type="ORF">E4656_19720</name>
</gene>
<evidence type="ECO:0000313" key="6">
    <source>
        <dbReference type="EMBL" id="TGG89968.1"/>
    </source>
</evidence>
<feature type="transmembrane region" description="Helical" evidence="5">
    <location>
        <begin position="113"/>
        <end position="135"/>
    </location>
</feature>
<dbReference type="EMBL" id="SRMF01000018">
    <property type="protein sequence ID" value="TGG89968.1"/>
    <property type="molecule type" value="Genomic_DNA"/>
</dbReference>
<protein>
    <submittedName>
        <fullName evidence="6">DoxX family protein</fullName>
    </submittedName>
</protein>
<dbReference type="Proteomes" id="UP000297475">
    <property type="component" value="Unassembled WGS sequence"/>
</dbReference>
<dbReference type="AlphaFoldDB" id="A0A4Z0W409"/>
<keyword evidence="3 5" id="KW-1133">Transmembrane helix</keyword>
<evidence type="ECO:0000256" key="4">
    <source>
        <dbReference type="ARBA" id="ARBA00023136"/>
    </source>
</evidence>
<comment type="caution">
    <text evidence="6">The sequence shown here is derived from an EMBL/GenBank/DDBJ whole genome shotgun (WGS) entry which is preliminary data.</text>
</comment>
<proteinExistence type="predicted"/>
<evidence type="ECO:0000313" key="7">
    <source>
        <dbReference type="Proteomes" id="UP000297475"/>
    </source>
</evidence>
<evidence type="ECO:0000256" key="3">
    <source>
        <dbReference type="ARBA" id="ARBA00022989"/>
    </source>
</evidence>
<feature type="transmembrane region" description="Helical" evidence="5">
    <location>
        <begin position="7"/>
        <end position="28"/>
    </location>
</feature>
<dbReference type="GO" id="GO:0016020">
    <property type="term" value="C:membrane"/>
    <property type="evidence" value="ECO:0007669"/>
    <property type="project" value="UniProtKB-SubCell"/>
</dbReference>
<dbReference type="Pfam" id="PF07681">
    <property type="entry name" value="DoxX"/>
    <property type="match status" value="1"/>
</dbReference>
<organism evidence="6 7">
    <name type="scientific">Natronospirillum operosum</name>
    <dbReference type="NCBI Taxonomy" id="2759953"/>
    <lineage>
        <taxon>Bacteria</taxon>
        <taxon>Pseudomonadati</taxon>
        <taxon>Pseudomonadota</taxon>
        <taxon>Gammaproteobacteria</taxon>
        <taxon>Oceanospirillales</taxon>
        <taxon>Natronospirillaceae</taxon>
        <taxon>Natronospirillum</taxon>
    </lineage>
</organism>